<dbReference type="EMBL" id="JAGMUV010000021">
    <property type="protein sequence ID" value="KAH7124676.1"/>
    <property type="molecule type" value="Genomic_DNA"/>
</dbReference>
<gene>
    <name evidence="19" type="ORF">EDB81DRAFT_846967</name>
</gene>
<feature type="transmembrane region" description="Helical" evidence="16">
    <location>
        <begin position="336"/>
        <end position="360"/>
    </location>
</feature>
<keyword evidence="11 14" id="KW-1015">Disulfide bond</keyword>
<evidence type="ECO:0000256" key="1">
    <source>
        <dbReference type="ARBA" id="ARBA00004141"/>
    </source>
</evidence>
<feature type="transmembrane region" description="Helical" evidence="16">
    <location>
        <begin position="261"/>
        <end position="284"/>
    </location>
</feature>
<keyword evidence="12" id="KW-0449">Lipoprotein</keyword>
<feature type="region of interest" description="Disordered" evidence="15">
    <location>
        <begin position="372"/>
        <end position="410"/>
    </location>
</feature>
<comment type="similarity">
    <text evidence="13">Belongs to the SAT4 family.</text>
</comment>
<evidence type="ECO:0000256" key="17">
    <source>
        <dbReference type="SAM" id="SignalP"/>
    </source>
</evidence>
<dbReference type="SMART" id="SM00747">
    <property type="entry name" value="CFEM"/>
    <property type="match status" value="1"/>
</dbReference>
<evidence type="ECO:0000256" key="6">
    <source>
        <dbReference type="ARBA" id="ARBA00022622"/>
    </source>
</evidence>
<evidence type="ECO:0000256" key="10">
    <source>
        <dbReference type="ARBA" id="ARBA00023136"/>
    </source>
</evidence>
<keyword evidence="8 17" id="KW-0732">Signal</keyword>
<feature type="disulfide bond" evidence="14">
    <location>
        <begin position="50"/>
        <end position="57"/>
    </location>
</feature>
<feature type="compositionally biased region" description="Polar residues" evidence="15">
    <location>
        <begin position="394"/>
        <end position="410"/>
    </location>
</feature>
<dbReference type="Proteomes" id="UP000738349">
    <property type="component" value="Unassembled WGS sequence"/>
</dbReference>
<feature type="signal peptide" evidence="17">
    <location>
        <begin position="1"/>
        <end position="22"/>
    </location>
</feature>
<sequence>MQCSWPLLRLFALVAATTRVHSQPASSSALEVLPHCALECLTTAIANSACLATNQTCICTTESLQEDMTVCVMDSCTVKQLLVTKNATLSYCGVPARHKSTNYVAVNVGFVTVSFVLVAQRFAFRIYTKLDLGPDDWFTLGAIILSIPQTVITLAGVSANGLGHDIWTLHFSKIYNFAKNVMIMEVLYFAQITVLKLAMLFFYLRIFPSSGVRRLLWGTIITNTIYGISFVIAGIFQCKPISYFWHMWDGEHQGRCLNQNAIGWSNAAISIALDFWMLAIPLYQIRHLNLNWKRKVAVGSMFLVGSFVTVVSILRLRSLVKFGAQSKNPTWEYHDLTMWSTIEINFGIICTCMPSLRLVLLRVFPRLLGTSARDSSKGNQNTPNRDISRRAQFETPQRSSSTPSHVRSKSQAIMRNVTFTVESLENDEVRLVEMSDPDTTSLSKSGTSGVW</sequence>
<dbReference type="PANTHER" id="PTHR33048">
    <property type="entry name" value="PTH11-LIKE INTEGRAL MEMBRANE PROTEIN (AFU_ORTHOLOGUE AFUA_5G11245)"/>
    <property type="match status" value="1"/>
</dbReference>
<evidence type="ECO:0000256" key="15">
    <source>
        <dbReference type="SAM" id="MobiDB-lite"/>
    </source>
</evidence>
<evidence type="ECO:0000256" key="16">
    <source>
        <dbReference type="SAM" id="Phobius"/>
    </source>
</evidence>
<feature type="disulfide bond" evidence="14">
    <location>
        <begin position="36"/>
        <end position="76"/>
    </location>
</feature>
<feature type="chain" id="PRO_5040225197" description="CFEM domain-containing protein" evidence="17">
    <location>
        <begin position="23"/>
        <end position="451"/>
    </location>
</feature>
<dbReference type="OrthoDB" id="2496787at2759"/>
<keyword evidence="5" id="KW-0964">Secreted</keyword>
<evidence type="ECO:0000256" key="12">
    <source>
        <dbReference type="ARBA" id="ARBA00023288"/>
    </source>
</evidence>
<comment type="caution">
    <text evidence="14">Lacks conserved residue(s) required for the propagation of feature annotation.</text>
</comment>
<comment type="subcellular location">
    <subcellularLocation>
        <location evidence="2">Membrane</location>
        <topology evidence="2">Lipid-anchor</topology>
        <topology evidence="2">GPI-anchor</topology>
    </subcellularLocation>
    <subcellularLocation>
        <location evidence="1">Membrane</location>
        <topology evidence="1">Multi-pass membrane protein</topology>
    </subcellularLocation>
    <subcellularLocation>
        <location evidence="3">Secreted</location>
    </subcellularLocation>
</comment>
<reference evidence="19" key="1">
    <citation type="journal article" date="2021" name="Nat. Commun.">
        <title>Genetic determinants of endophytism in the Arabidopsis root mycobiome.</title>
        <authorList>
            <person name="Mesny F."/>
            <person name="Miyauchi S."/>
            <person name="Thiergart T."/>
            <person name="Pickel B."/>
            <person name="Atanasova L."/>
            <person name="Karlsson M."/>
            <person name="Huettel B."/>
            <person name="Barry K.W."/>
            <person name="Haridas S."/>
            <person name="Chen C."/>
            <person name="Bauer D."/>
            <person name="Andreopoulos W."/>
            <person name="Pangilinan J."/>
            <person name="LaButti K."/>
            <person name="Riley R."/>
            <person name="Lipzen A."/>
            <person name="Clum A."/>
            <person name="Drula E."/>
            <person name="Henrissat B."/>
            <person name="Kohler A."/>
            <person name="Grigoriev I.V."/>
            <person name="Martin F.M."/>
            <person name="Hacquard S."/>
        </authorList>
    </citation>
    <scope>NUCLEOTIDE SEQUENCE</scope>
    <source>
        <strain evidence="19">MPI-CAGE-AT-0147</strain>
    </source>
</reference>
<feature type="disulfide bond" evidence="14">
    <location>
        <begin position="59"/>
        <end position="92"/>
    </location>
</feature>
<evidence type="ECO:0000256" key="2">
    <source>
        <dbReference type="ARBA" id="ARBA00004589"/>
    </source>
</evidence>
<accession>A0A9P9DUB4</accession>
<dbReference type="GO" id="GO:0098552">
    <property type="term" value="C:side of membrane"/>
    <property type="evidence" value="ECO:0007669"/>
    <property type="project" value="UniProtKB-KW"/>
</dbReference>
<comment type="caution">
    <text evidence="19">The sequence shown here is derived from an EMBL/GenBank/DDBJ whole genome shotgun (WGS) entry which is preliminary data.</text>
</comment>
<evidence type="ECO:0000256" key="8">
    <source>
        <dbReference type="ARBA" id="ARBA00022729"/>
    </source>
</evidence>
<dbReference type="AlphaFoldDB" id="A0A9P9DUB4"/>
<dbReference type="GO" id="GO:0005576">
    <property type="term" value="C:extracellular region"/>
    <property type="evidence" value="ECO:0007669"/>
    <property type="project" value="UniProtKB-SubCell"/>
</dbReference>
<evidence type="ECO:0000256" key="13">
    <source>
        <dbReference type="ARBA" id="ARBA00038359"/>
    </source>
</evidence>
<feature type="transmembrane region" description="Helical" evidence="16">
    <location>
        <begin position="136"/>
        <end position="162"/>
    </location>
</feature>
<evidence type="ECO:0000256" key="7">
    <source>
        <dbReference type="ARBA" id="ARBA00022692"/>
    </source>
</evidence>
<evidence type="ECO:0000256" key="3">
    <source>
        <dbReference type="ARBA" id="ARBA00004613"/>
    </source>
</evidence>
<keyword evidence="6" id="KW-0325">Glycoprotein</keyword>
<name>A0A9P9DUB4_9HYPO</name>
<keyword evidence="10 16" id="KW-0472">Membrane</keyword>
<keyword evidence="9 16" id="KW-1133">Transmembrane helix</keyword>
<evidence type="ECO:0000313" key="20">
    <source>
        <dbReference type="Proteomes" id="UP000738349"/>
    </source>
</evidence>
<feature type="transmembrane region" description="Helical" evidence="16">
    <location>
        <begin position="182"/>
        <end position="203"/>
    </location>
</feature>
<comment type="similarity">
    <text evidence="4">Belongs to the RBT5 family.</text>
</comment>
<evidence type="ECO:0000256" key="5">
    <source>
        <dbReference type="ARBA" id="ARBA00022525"/>
    </source>
</evidence>
<feature type="transmembrane region" description="Helical" evidence="16">
    <location>
        <begin position="103"/>
        <end position="124"/>
    </location>
</feature>
<evidence type="ECO:0000256" key="14">
    <source>
        <dbReference type="PROSITE-ProRule" id="PRU01356"/>
    </source>
</evidence>
<feature type="transmembrane region" description="Helical" evidence="16">
    <location>
        <begin position="296"/>
        <end position="316"/>
    </location>
</feature>
<evidence type="ECO:0000256" key="4">
    <source>
        <dbReference type="ARBA" id="ARBA00010031"/>
    </source>
</evidence>
<dbReference type="InterPro" id="IPR052337">
    <property type="entry name" value="SAT4-like"/>
</dbReference>
<proteinExistence type="inferred from homology"/>
<dbReference type="Pfam" id="PF20684">
    <property type="entry name" value="Fung_rhodopsin"/>
    <property type="match status" value="1"/>
</dbReference>
<feature type="transmembrane region" description="Helical" evidence="16">
    <location>
        <begin position="215"/>
        <end position="236"/>
    </location>
</feature>
<organism evidence="19 20">
    <name type="scientific">Dactylonectria macrodidyma</name>
    <dbReference type="NCBI Taxonomy" id="307937"/>
    <lineage>
        <taxon>Eukaryota</taxon>
        <taxon>Fungi</taxon>
        <taxon>Dikarya</taxon>
        <taxon>Ascomycota</taxon>
        <taxon>Pezizomycotina</taxon>
        <taxon>Sordariomycetes</taxon>
        <taxon>Hypocreomycetidae</taxon>
        <taxon>Hypocreales</taxon>
        <taxon>Nectriaceae</taxon>
        <taxon>Dactylonectria</taxon>
    </lineage>
</organism>
<evidence type="ECO:0000259" key="18">
    <source>
        <dbReference type="PROSITE" id="PS52012"/>
    </source>
</evidence>
<dbReference type="PANTHER" id="PTHR33048:SF143">
    <property type="entry name" value="EXTRACELLULAR MEMBRANE PROTEIN CFEM DOMAIN-CONTAINING PROTEIN-RELATED"/>
    <property type="match status" value="1"/>
</dbReference>
<feature type="domain" description="CFEM" evidence="18">
    <location>
        <begin position="8"/>
        <end position="119"/>
    </location>
</feature>
<keyword evidence="7 16" id="KW-0812">Transmembrane</keyword>
<keyword evidence="6" id="KW-0336">GPI-anchor</keyword>
<evidence type="ECO:0000256" key="11">
    <source>
        <dbReference type="ARBA" id="ARBA00023157"/>
    </source>
</evidence>
<evidence type="ECO:0000313" key="19">
    <source>
        <dbReference type="EMBL" id="KAH7124676.1"/>
    </source>
</evidence>
<dbReference type="InterPro" id="IPR008427">
    <property type="entry name" value="Extracellular_membr_CFEM_dom"/>
</dbReference>
<dbReference type="InterPro" id="IPR049326">
    <property type="entry name" value="Rhodopsin_dom_fungi"/>
</dbReference>
<keyword evidence="20" id="KW-1185">Reference proteome</keyword>
<dbReference type="PROSITE" id="PS52012">
    <property type="entry name" value="CFEM"/>
    <property type="match status" value="1"/>
</dbReference>
<feature type="disulfide bond" evidence="14">
    <location>
        <begin position="40"/>
        <end position="71"/>
    </location>
</feature>
<protein>
    <recommendedName>
        <fullName evidence="18">CFEM domain-containing protein</fullName>
    </recommendedName>
</protein>
<dbReference type="Pfam" id="PF05730">
    <property type="entry name" value="CFEM"/>
    <property type="match status" value="1"/>
</dbReference>
<evidence type="ECO:0000256" key="9">
    <source>
        <dbReference type="ARBA" id="ARBA00022989"/>
    </source>
</evidence>